<comment type="caution">
    <text evidence="2">The sequence shown here is derived from an EMBL/GenBank/DDBJ whole genome shotgun (WGS) entry which is preliminary data.</text>
</comment>
<evidence type="ECO:0000313" key="2">
    <source>
        <dbReference type="EMBL" id="KAJ4317167.1"/>
    </source>
</evidence>
<dbReference type="Proteomes" id="UP001140502">
    <property type="component" value="Unassembled WGS sequence"/>
</dbReference>
<name>A0A9W9BNB7_9HYPO</name>
<accession>A0A9W9BNB7</accession>
<evidence type="ECO:0000313" key="3">
    <source>
        <dbReference type="Proteomes" id="UP001140502"/>
    </source>
</evidence>
<feature type="region of interest" description="Disordered" evidence="1">
    <location>
        <begin position="1"/>
        <end position="35"/>
    </location>
</feature>
<organism evidence="2 3">
    <name type="scientific">Fusarium piperis</name>
    <dbReference type="NCBI Taxonomy" id="1435070"/>
    <lineage>
        <taxon>Eukaryota</taxon>
        <taxon>Fungi</taxon>
        <taxon>Dikarya</taxon>
        <taxon>Ascomycota</taxon>
        <taxon>Pezizomycotina</taxon>
        <taxon>Sordariomycetes</taxon>
        <taxon>Hypocreomycetidae</taxon>
        <taxon>Hypocreales</taxon>
        <taxon>Nectriaceae</taxon>
        <taxon>Fusarium</taxon>
        <taxon>Fusarium solani species complex</taxon>
    </lineage>
</organism>
<feature type="compositionally biased region" description="Low complexity" evidence="1">
    <location>
        <begin position="8"/>
        <end position="24"/>
    </location>
</feature>
<dbReference type="PANTHER" id="PTHR39697">
    <property type="entry name" value="RICIN B LECTIN DOMAIN-CONTAINING PROTEIN-RELATED"/>
    <property type="match status" value="1"/>
</dbReference>
<sequence>MNLDDTETFASTSAASISTPPTSTVMTDDHGRSHNYQVPWPGNTYMIVQKGTDRAITLTSTGLQLQDIEQDPEANNHWQCIESNNYIGFYNQKFRVYMGHDGRDGVRATSLGVDGTETAPRWGLSTSNGVLV</sequence>
<dbReference type="PANTHER" id="PTHR39697:SF1">
    <property type="entry name" value="RICIN B LECTIN DOMAIN-CONTAINING PROTEIN"/>
    <property type="match status" value="1"/>
</dbReference>
<evidence type="ECO:0000256" key="1">
    <source>
        <dbReference type="SAM" id="MobiDB-lite"/>
    </source>
</evidence>
<dbReference type="AlphaFoldDB" id="A0A9W9BNB7"/>
<reference evidence="2" key="1">
    <citation type="submission" date="2022-10" db="EMBL/GenBank/DDBJ databases">
        <title>Tapping the CABI collections for fungal endophytes: first genome assemblies for Collariella, Neodidymelliopsis, Ascochyta clinopodiicola, Didymella pomorum, Didymosphaeria variabile, Neocosmospora piperis and Neocucurbitaria cava.</title>
        <authorList>
            <person name="Hill R."/>
        </authorList>
    </citation>
    <scope>NUCLEOTIDE SEQUENCE</scope>
    <source>
        <strain evidence="2">IMI 366586</strain>
    </source>
</reference>
<dbReference type="EMBL" id="JAPEUR010000165">
    <property type="protein sequence ID" value="KAJ4317167.1"/>
    <property type="molecule type" value="Genomic_DNA"/>
</dbReference>
<gene>
    <name evidence="2" type="ORF">N0V84_007471</name>
</gene>
<protein>
    <submittedName>
        <fullName evidence="2">Uncharacterized protein</fullName>
    </submittedName>
</protein>
<dbReference type="OrthoDB" id="5289641at2759"/>
<keyword evidence="3" id="KW-1185">Reference proteome</keyword>
<proteinExistence type="predicted"/>